<accession>A0A0B9G5I4</accession>
<dbReference type="EMBL" id="JWLZ01000135">
    <property type="protein sequence ID" value="KHT64003.1"/>
    <property type="molecule type" value="Genomic_DNA"/>
</dbReference>
<evidence type="ECO:0000313" key="1">
    <source>
        <dbReference type="EMBL" id="KHT64003.1"/>
    </source>
</evidence>
<organism evidence="1 2">
    <name type="scientific">Photobacterium gaetbulicola</name>
    <dbReference type="NCBI Taxonomy" id="1295392"/>
    <lineage>
        <taxon>Bacteria</taxon>
        <taxon>Pseudomonadati</taxon>
        <taxon>Pseudomonadota</taxon>
        <taxon>Gammaproteobacteria</taxon>
        <taxon>Vibrionales</taxon>
        <taxon>Vibrionaceae</taxon>
        <taxon>Photobacterium</taxon>
    </lineage>
</organism>
<gene>
    <name evidence="1" type="ORF">RJ45_08825</name>
</gene>
<evidence type="ECO:0000313" key="2">
    <source>
        <dbReference type="Proteomes" id="UP000031278"/>
    </source>
</evidence>
<evidence type="ECO:0008006" key="3">
    <source>
        <dbReference type="Google" id="ProtNLM"/>
    </source>
</evidence>
<dbReference type="Proteomes" id="UP000031278">
    <property type="component" value="Unassembled WGS sequence"/>
</dbReference>
<name>A0A0B9G5I4_9GAMM</name>
<dbReference type="InterPro" id="IPR021242">
    <property type="entry name" value="DUF2799"/>
</dbReference>
<dbReference type="AlphaFoldDB" id="A0A0B9G5I4"/>
<dbReference type="PROSITE" id="PS51257">
    <property type="entry name" value="PROKAR_LIPOPROTEIN"/>
    <property type="match status" value="1"/>
</dbReference>
<sequence>MKHLVFLVAVLGLAACTGQSYDTELAKENQWKMLGVKDGENGRLVRTEAELRKLSDLPTGAINEYRLGYQQGIEDYCLPYKTYKHGKKGQQYTGQCLNTKNERLAIQGWEAGYKEYVAEQDQLWLNTE</sequence>
<dbReference type="RefSeq" id="WP_039460732.1">
    <property type="nucleotide sequence ID" value="NZ_JWLZ01000135.1"/>
</dbReference>
<dbReference type="Pfam" id="PF10973">
    <property type="entry name" value="DUF2799"/>
    <property type="match status" value="1"/>
</dbReference>
<proteinExistence type="predicted"/>
<protein>
    <recommendedName>
        <fullName evidence="3">Lipoprotein</fullName>
    </recommendedName>
</protein>
<reference evidence="1 2" key="1">
    <citation type="submission" date="2014-12" db="EMBL/GenBank/DDBJ databases">
        <title>Genome sequencing of Photobacterium gaetbulicola AD005a.</title>
        <authorList>
            <person name="Adrian T.G.S."/>
            <person name="Chan K.G."/>
        </authorList>
    </citation>
    <scope>NUCLEOTIDE SEQUENCE [LARGE SCALE GENOMIC DNA]</scope>
    <source>
        <strain evidence="1 2">AD005a</strain>
    </source>
</reference>
<comment type="caution">
    <text evidence="1">The sequence shown here is derived from an EMBL/GenBank/DDBJ whole genome shotgun (WGS) entry which is preliminary data.</text>
</comment>